<accession>A0A8D9G8S9</accession>
<sequence length="107" mass="12378">MICKGVCRTRKSNKQELKIYEIHSNLKLKDKSPEAEDRKRSVFFAFTLFFFIQKLFGDDLRTLWGSSLHSNHSGSPYVEPCLSYGIVILRVKTKTSPFSAPDKDKIY</sequence>
<dbReference type="EMBL" id="LS974622">
    <property type="protein sequence ID" value="CAG7872249.1"/>
    <property type="molecule type" value="Genomic_DNA"/>
</dbReference>
<name>A0A8D9G8S9_BRACM</name>
<protein>
    <submittedName>
        <fullName evidence="1">Uncharacterized protein</fullName>
    </submittedName>
</protein>
<evidence type="ECO:0000313" key="2">
    <source>
        <dbReference type="Proteomes" id="UP000694005"/>
    </source>
</evidence>
<reference evidence="1 2" key="1">
    <citation type="submission" date="2021-07" db="EMBL/GenBank/DDBJ databases">
        <authorList>
            <consortium name="Genoscope - CEA"/>
            <person name="William W."/>
        </authorList>
    </citation>
    <scope>NUCLEOTIDE SEQUENCE [LARGE SCALE GENOMIC DNA]</scope>
</reference>
<evidence type="ECO:0000313" key="1">
    <source>
        <dbReference type="EMBL" id="CAG7872249.1"/>
    </source>
</evidence>
<dbReference type="Proteomes" id="UP000694005">
    <property type="component" value="Chromosome A06"/>
</dbReference>
<proteinExistence type="predicted"/>
<dbReference type="AlphaFoldDB" id="A0A8D9G8S9"/>
<gene>
    <name evidence="1" type="ORF">BRAPAZ1V2_A06P44890.2</name>
</gene>
<dbReference type="Gramene" id="A06p44890.2_BraZ1">
    <property type="protein sequence ID" value="A06p44890.2_BraZ1.CDS.1"/>
    <property type="gene ID" value="A06g44890.2_BraZ1"/>
</dbReference>
<organism evidence="1 2">
    <name type="scientific">Brassica campestris</name>
    <name type="common">Field mustard</name>
    <dbReference type="NCBI Taxonomy" id="3711"/>
    <lineage>
        <taxon>Eukaryota</taxon>
        <taxon>Viridiplantae</taxon>
        <taxon>Streptophyta</taxon>
        <taxon>Embryophyta</taxon>
        <taxon>Tracheophyta</taxon>
        <taxon>Spermatophyta</taxon>
        <taxon>Magnoliopsida</taxon>
        <taxon>eudicotyledons</taxon>
        <taxon>Gunneridae</taxon>
        <taxon>Pentapetalae</taxon>
        <taxon>rosids</taxon>
        <taxon>malvids</taxon>
        <taxon>Brassicales</taxon>
        <taxon>Brassicaceae</taxon>
        <taxon>Brassiceae</taxon>
        <taxon>Brassica</taxon>
    </lineage>
</organism>